<evidence type="ECO:0000313" key="1">
    <source>
        <dbReference type="EMBL" id="KAF5830718.1"/>
    </source>
</evidence>
<comment type="caution">
    <text evidence="1">The sequence shown here is derived from an EMBL/GenBank/DDBJ whole genome shotgun (WGS) entry which is preliminary data.</text>
</comment>
<name>A0ABQ7G7Y1_DUNSA</name>
<protein>
    <submittedName>
        <fullName evidence="1">Uncharacterized protein</fullName>
    </submittedName>
</protein>
<proteinExistence type="predicted"/>
<accession>A0ABQ7G7Y1</accession>
<gene>
    <name evidence="1" type="ORF">DUNSADRAFT_14124</name>
</gene>
<evidence type="ECO:0000313" key="2">
    <source>
        <dbReference type="Proteomes" id="UP000815325"/>
    </source>
</evidence>
<dbReference type="Proteomes" id="UP000815325">
    <property type="component" value="Unassembled WGS sequence"/>
</dbReference>
<keyword evidence="2" id="KW-1185">Reference proteome</keyword>
<reference evidence="1" key="1">
    <citation type="submission" date="2017-08" db="EMBL/GenBank/DDBJ databases">
        <authorList>
            <person name="Polle J.E."/>
            <person name="Barry K."/>
            <person name="Cushman J."/>
            <person name="Schmutz J."/>
            <person name="Tran D."/>
            <person name="Hathwaick L.T."/>
            <person name="Yim W.C."/>
            <person name="Jenkins J."/>
            <person name="Mckie-Krisberg Z.M."/>
            <person name="Prochnik S."/>
            <person name="Lindquist E."/>
            <person name="Dockter R.B."/>
            <person name="Adam C."/>
            <person name="Molina H."/>
            <person name="Bunkerborg J."/>
            <person name="Jin E."/>
            <person name="Buchheim M."/>
            <person name="Magnuson J."/>
        </authorList>
    </citation>
    <scope>NUCLEOTIDE SEQUENCE</scope>
    <source>
        <strain evidence="1">CCAP 19/18</strain>
    </source>
</reference>
<organism evidence="1 2">
    <name type="scientific">Dunaliella salina</name>
    <name type="common">Green alga</name>
    <name type="synonym">Protococcus salinus</name>
    <dbReference type="NCBI Taxonomy" id="3046"/>
    <lineage>
        <taxon>Eukaryota</taxon>
        <taxon>Viridiplantae</taxon>
        <taxon>Chlorophyta</taxon>
        <taxon>core chlorophytes</taxon>
        <taxon>Chlorophyceae</taxon>
        <taxon>CS clade</taxon>
        <taxon>Chlamydomonadales</taxon>
        <taxon>Dunaliellaceae</taxon>
        <taxon>Dunaliella</taxon>
    </lineage>
</organism>
<dbReference type="EMBL" id="MU070013">
    <property type="protein sequence ID" value="KAF5830718.1"/>
    <property type="molecule type" value="Genomic_DNA"/>
</dbReference>
<sequence length="58" mass="6675">MTCCLMSKRVSSLHYPPFEWLKNFSMQLISLICCHRLPLVLRPSGATTSTRWFLKSAS</sequence>